<dbReference type="PANTHER" id="PTHR11977:SF123">
    <property type="entry name" value="GELSOLIN"/>
    <property type="match status" value="1"/>
</dbReference>
<dbReference type="Proteomes" id="UP000711488">
    <property type="component" value="Unassembled WGS sequence"/>
</dbReference>
<name>A0A6A0GS94_HYAAZ</name>
<dbReference type="OrthoDB" id="6375767at2759"/>
<evidence type="ECO:0000313" key="3">
    <source>
        <dbReference type="EMBL" id="KAA0186577.1"/>
    </source>
</evidence>
<reference evidence="3" key="1">
    <citation type="submission" date="2014-08" db="EMBL/GenBank/DDBJ databases">
        <authorList>
            <person name="Murali S."/>
            <person name="Richards S."/>
            <person name="Bandaranaike D."/>
            <person name="Bellair M."/>
            <person name="Blankenburg K."/>
            <person name="Chao H."/>
            <person name="Dinh H."/>
            <person name="Doddapaneni H."/>
            <person name="Dugan-Rocha S."/>
            <person name="Elkadiri S."/>
            <person name="Gnanaolivu R."/>
            <person name="Hughes D."/>
            <person name="Lee S."/>
            <person name="Li M."/>
            <person name="Ming W."/>
            <person name="Munidasa M."/>
            <person name="Muniz J."/>
            <person name="Nguyen L."/>
            <person name="Osuji N."/>
            <person name="Pu L.-L."/>
            <person name="Puazo M."/>
            <person name="Skinner E."/>
            <person name="Qu C."/>
            <person name="Quiroz J."/>
            <person name="Raj R."/>
            <person name="Weissenberger G."/>
            <person name="Xin Y."/>
            <person name="Zou X."/>
            <person name="Han Y."/>
            <person name="Worley K."/>
            <person name="Muzny D."/>
            <person name="Gibbs R."/>
        </authorList>
    </citation>
    <scope>NUCLEOTIDE SEQUENCE</scope>
    <source>
        <strain evidence="3">HAZT.00-mixed</strain>
        <tissue evidence="3">Whole organism</tissue>
    </source>
</reference>
<dbReference type="GO" id="GO:0051014">
    <property type="term" value="P:actin filament severing"/>
    <property type="evidence" value="ECO:0007669"/>
    <property type="project" value="TreeGrafter"/>
</dbReference>
<protein>
    <recommendedName>
        <fullName evidence="2">Gelsolin-like domain-containing protein</fullName>
    </recommendedName>
</protein>
<dbReference type="GO" id="GO:0005546">
    <property type="term" value="F:phosphatidylinositol-4,5-bisphosphate binding"/>
    <property type="evidence" value="ECO:0007669"/>
    <property type="project" value="TreeGrafter"/>
</dbReference>
<dbReference type="SUPFAM" id="SSF55753">
    <property type="entry name" value="Actin depolymerizing proteins"/>
    <property type="match status" value="2"/>
</dbReference>
<keyword evidence="1" id="KW-0677">Repeat</keyword>
<evidence type="ECO:0000259" key="2">
    <source>
        <dbReference type="Pfam" id="PF00626"/>
    </source>
</evidence>
<gene>
    <name evidence="3" type="ORF">HAZT_HAZT004263</name>
</gene>
<dbReference type="SMART" id="SM00262">
    <property type="entry name" value="GEL"/>
    <property type="match status" value="1"/>
</dbReference>
<sequence length="193" mass="22109">MLRILFPSHRPLYLPPPQEEGSQDCFLLDTGGSGLFVWIGRESSRAEKVRSMELATKYLERQGYPKWTKVERICEGTEPTVFKQYFKSWKEPESTIGFGRVYTQSQIAGPEAPFNVASLHAGKRRLLAKNAGPAFGFMPDDGSGTIEKFRVEDFELQPVDESTLGFFFGGDSYVLKYTYQVEGREKYIVYFWQ</sequence>
<dbReference type="PRINTS" id="PR00597">
    <property type="entry name" value="GELSOLIN"/>
</dbReference>
<dbReference type="InterPro" id="IPR007123">
    <property type="entry name" value="Gelsolin-like_dom"/>
</dbReference>
<dbReference type="GO" id="GO:0051015">
    <property type="term" value="F:actin filament binding"/>
    <property type="evidence" value="ECO:0007669"/>
    <property type="project" value="InterPro"/>
</dbReference>
<dbReference type="InterPro" id="IPR029006">
    <property type="entry name" value="ADF-H/Gelsolin-like_dom_sf"/>
</dbReference>
<evidence type="ECO:0000256" key="1">
    <source>
        <dbReference type="ARBA" id="ARBA00022737"/>
    </source>
</evidence>
<dbReference type="GO" id="GO:0008154">
    <property type="term" value="P:actin polymerization or depolymerization"/>
    <property type="evidence" value="ECO:0007669"/>
    <property type="project" value="TreeGrafter"/>
</dbReference>
<reference evidence="3" key="3">
    <citation type="submission" date="2019-06" db="EMBL/GenBank/DDBJ databases">
        <authorList>
            <person name="Poynton C."/>
            <person name="Hasenbein S."/>
            <person name="Benoit J.B."/>
            <person name="Sepulveda M.S."/>
            <person name="Poelchau M.F."/>
            <person name="Murali S.C."/>
            <person name="Chen S."/>
            <person name="Glastad K.M."/>
            <person name="Werren J.H."/>
            <person name="Vineis J.H."/>
            <person name="Bowen J.L."/>
            <person name="Friedrich M."/>
            <person name="Jones J."/>
            <person name="Robertson H.M."/>
            <person name="Feyereisen R."/>
            <person name="Mechler-Hickson A."/>
            <person name="Mathers N."/>
            <person name="Lee C.E."/>
            <person name="Colbourne J.K."/>
            <person name="Biales A."/>
            <person name="Johnston J.S."/>
            <person name="Wellborn G.A."/>
            <person name="Rosendale A.J."/>
            <person name="Cridge A.G."/>
            <person name="Munoz-Torres M.C."/>
            <person name="Bain P.A."/>
            <person name="Manny A.R."/>
            <person name="Major K.M."/>
            <person name="Lambert F.N."/>
            <person name="Vulpe C.D."/>
            <person name="Tuck P."/>
            <person name="Blalock B.J."/>
            <person name="Lin Y.-Y."/>
            <person name="Smith M.E."/>
            <person name="Ochoa-Acuna H."/>
            <person name="Chen M.-J.M."/>
            <person name="Childers C.P."/>
            <person name="Qu J."/>
            <person name="Dugan S."/>
            <person name="Lee S.L."/>
            <person name="Chao H."/>
            <person name="Dinh H."/>
            <person name="Han Y."/>
            <person name="Doddapaneni H."/>
            <person name="Worley K.C."/>
            <person name="Muzny D.M."/>
            <person name="Gibbs R.A."/>
            <person name="Richards S."/>
        </authorList>
    </citation>
    <scope>NUCLEOTIDE SEQUENCE</scope>
    <source>
        <strain evidence="3">HAZT.00-mixed</strain>
        <tissue evidence="3">Whole organism</tissue>
    </source>
</reference>
<dbReference type="GO" id="GO:0015629">
    <property type="term" value="C:actin cytoskeleton"/>
    <property type="evidence" value="ECO:0007669"/>
    <property type="project" value="TreeGrafter"/>
</dbReference>
<feature type="domain" description="Gelsolin-like" evidence="2">
    <location>
        <begin position="22"/>
        <end position="82"/>
    </location>
</feature>
<dbReference type="Gene3D" id="3.40.20.10">
    <property type="entry name" value="Severin"/>
    <property type="match status" value="2"/>
</dbReference>
<dbReference type="GO" id="GO:0051016">
    <property type="term" value="P:barbed-end actin filament capping"/>
    <property type="evidence" value="ECO:0007669"/>
    <property type="project" value="TreeGrafter"/>
</dbReference>
<proteinExistence type="predicted"/>
<dbReference type="InterPro" id="IPR007122">
    <property type="entry name" value="Villin/Gelsolin"/>
</dbReference>
<organism evidence="3">
    <name type="scientific">Hyalella azteca</name>
    <name type="common">Amphipod</name>
    <dbReference type="NCBI Taxonomy" id="294128"/>
    <lineage>
        <taxon>Eukaryota</taxon>
        <taxon>Metazoa</taxon>
        <taxon>Ecdysozoa</taxon>
        <taxon>Arthropoda</taxon>
        <taxon>Crustacea</taxon>
        <taxon>Multicrustacea</taxon>
        <taxon>Malacostraca</taxon>
        <taxon>Eumalacostraca</taxon>
        <taxon>Peracarida</taxon>
        <taxon>Amphipoda</taxon>
        <taxon>Senticaudata</taxon>
        <taxon>Talitrida</taxon>
        <taxon>Talitroidea</taxon>
        <taxon>Hyalellidae</taxon>
        <taxon>Hyalella</taxon>
    </lineage>
</organism>
<dbReference type="EMBL" id="JQDR03015466">
    <property type="protein sequence ID" value="KAA0186577.1"/>
    <property type="molecule type" value="Genomic_DNA"/>
</dbReference>
<dbReference type="PANTHER" id="PTHR11977">
    <property type="entry name" value="VILLIN"/>
    <property type="match status" value="1"/>
</dbReference>
<dbReference type="Pfam" id="PF00626">
    <property type="entry name" value="Gelsolin"/>
    <property type="match status" value="1"/>
</dbReference>
<accession>A0A6A0GS94</accession>
<reference evidence="3" key="2">
    <citation type="journal article" date="2018" name="Environ. Sci. Technol.">
        <title>The Toxicogenome of Hyalella azteca: A Model for Sediment Ecotoxicology and Evolutionary Toxicology.</title>
        <authorList>
            <person name="Poynton H.C."/>
            <person name="Hasenbein S."/>
            <person name="Benoit J.B."/>
            <person name="Sepulveda M.S."/>
            <person name="Poelchau M.F."/>
            <person name="Hughes D.S.T."/>
            <person name="Murali S.C."/>
            <person name="Chen S."/>
            <person name="Glastad K.M."/>
            <person name="Goodisman M.A.D."/>
            <person name="Werren J.H."/>
            <person name="Vineis J.H."/>
            <person name="Bowen J.L."/>
            <person name="Friedrich M."/>
            <person name="Jones J."/>
            <person name="Robertson H.M."/>
            <person name="Feyereisen R."/>
            <person name="Mechler-Hickson A."/>
            <person name="Mathers N."/>
            <person name="Lee C.E."/>
            <person name="Colbourne J.K."/>
            <person name="Biales A."/>
            <person name="Johnston J.S."/>
            <person name="Wellborn G.A."/>
            <person name="Rosendale A.J."/>
            <person name="Cridge A.G."/>
            <person name="Munoz-Torres M.C."/>
            <person name="Bain P.A."/>
            <person name="Manny A.R."/>
            <person name="Major K.M."/>
            <person name="Lambert F.N."/>
            <person name="Vulpe C.D."/>
            <person name="Tuck P."/>
            <person name="Blalock B.J."/>
            <person name="Lin Y.Y."/>
            <person name="Smith M.E."/>
            <person name="Ochoa-Acuna H."/>
            <person name="Chen M.M."/>
            <person name="Childers C.P."/>
            <person name="Qu J."/>
            <person name="Dugan S."/>
            <person name="Lee S.L."/>
            <person name="Chao H."/>
            <person name="Dinh H."/>
            <person name="Han Y."/>
            <person name="Doddapaneni H."/>
            <person name="Worley K.C."/>
            <person name="Muzny D.M."/>
            <person name="Gibbs R.A."/>
            <person name="Richards S."/>
        </authorList>
    </citation>
    <scope>NUCLEOTIDE SEQUENCE</scope>
    <source>
        <strain evidence="3">HAZT.00-mixed</strain>
        <tissue evidence="3">Whole organism</tissue>
    </source>
</reference>
<comment type="caution">
    <text evidence="3">The sequence shown here is derived from an EMBL/GenBank/DDBJ whole genome shotgun (WGS) entry which is preliminary data.</text>
</comment>
<dbReference type="GO" id="GO:0005737">
    <property type="term" value="C:cytoplasm"/>
    <property type="evidence" value="ECO:0007669"/>
    <property type="project" value="TreeGrafter"/>
</dbReference>
<dbReference type="AlphaFoldDB" id="A0A6A0GS94"/>